<dbReference type="InterPro" id="IPR000742">
    <property type="entry name" value="EGF"/>
</dbReference>
<dbReference type="FunFam" id="2.170.300.10:FF:000001">
    <property type="entry name" value="Laminin subunit beta-1"/>
    <property type="match status" value="1"/>
</dbReference>
<feature type="domain" description="Laminin IV type B" evidence="16">
    <location>
        <begin position="552"/>
        <end position="768"/>
    </location>
</feature>
<sequence length="1774" mass="196795">MEHNIFGLLLLISVLNGIHCQRSRQPQCEQGSCYPATGDLLIGRKSEEQLYASSTCGSKRPQTYCIVSHLEEEKKCFSCDSRTPWSRQNNQSHMLENVVSSFIGDNSFSGDRKLRWWQAENGKENVYIQLDLEAEFHFTHLIMTFKSFRPKAMLVERSHDFGKTWKVYRYFAYNCKKSFPNISRDPVQNLTDVICETRYSDVEPSTGGEVIFRVLPPFIPVRDPYSVNVQNLLKLTNLRINITELHTLGDTLLDNRREIKEKYYYALYDMTVRGSCSCYGHAANCVPVPGYNNDPGMVHGQCECTHNTMGRNCELCRVGYKDVPWQPARHNQPFECQKCKCNNHADDCKFDPAVYEQSGKISGGVCIDCRHNTMGKNCQECQTFYYQDPNKDIRAPDICQPCDCDPDGAQYRGNCDSHTDPAYGLEAGRCTCKQYVTGKRCDACKDGHYNLTTNNPYGCDTCICNTLGTIGNYGCDKDSGQCFCKRYVTGVKCDTCYPGFWNLSGEVTGCSPCDCDLGGAESEVCDSQDGQCICRPNIGGRQCNRPATGYYFSLLDYFRYEAEDARGIGRTRLYTLPSYNYSILPWRQQWTGQGFMRVSEGDSIEFTVNNIDFPMDYDIVIRYNPAMQDIWEDVRVYVVRPGPVNEFGPCANHMPSDDEKVTSLMTNRSYTVVSPPACLEPGKEYTIRLEFLRFRTNAETPDAALNIDSIVLVPSLNTVPIFYGSGYPSFLKEEFQRYGCYNSQLKAFQEEPRDLCYNLTFSISSVLHNGALECNCDSTGSVDLECNVAGGQCRCKTNVVGRRCDRCAPGTYDFGPDGCKPCNCVGEGSQDNFCDKQSGQCLCRRNVGGRICDRCVDGYYGYPNCRPCQCNGNADTCTNEIGACLQCRDYTVGNNCESCAPGYHGDPRISYRIPCEPCLCPGGPDSPIQHADSCSVDPYSRNLQCNCRPGYQAPRCDRCAENYFGHPSQLNGTCEACICNNNIDPDVPGGCNTTTGQCLLCLFNTEGFSCERCKPEYYGDATTQSCKDCVCDIYGTDRNGGPCDRETGQCPCLPNVEGMSCDRCAVGFWNITSGEGCSSCGCDSLGSLGPECNQFDGQCQCKPGRGGLDCSECPANHWGDPTRECYPCDCDGQGSSQTQCDRRTGQCVCLTGITGYKCDRCARGTTGELPNCKPCGDCFDNWDRIIRDLSAQTSGLLDDATRIKTTGAERAFDKEFRQMEDNMEEIRQIVNNASVASTDMKDLEDLLKQLRQNLTESMNQLDSTEQGLDNRMDNIRQGNNNIRALQTRVNDLKLKADQLVKNASAIRAKDVEGAFNITKEAQQRSQMAQAKIDNTQNIMDESERVRLETERMLEQGQDRFDNQLAENRNNLANLDTSVSGLSNRISDINEMVCDGRGDPCDDICGGGGCDKCGGVGCDDGAVTKAEDAIKLAKDAESLLAMKENDANVLLSSIQTVQQGAEEAKNSATMAYNAALRAKNETEVSRLMLETLLNEVADFLSPSSGTPEAIRDIADEVLAMSISLSPQQITALADEINKTIQGLQDIDVILNATSDDLNLAQKLKNQAEMAEADAKSILGKAEDVLDNLQSATSAQEAADRAINQADSDISDAERDLTQIESETAAAAEKSNRSLQALEELRIRLITLGNKYIGNDRKVFRAEEAARAASTLATTAEMKADELANEYTDTADKLNTKYNLTSVAQQRAQGLKDKADRLAGDTTTKLSKLKEMNSNFNTNKKRLEKLSTDIDDLNIRMDDYLQAIRDKSDSYFKCKT</sequence>
<feature type="disulfide bond" evidence="12">
    <location>
        <begin position="795"/>
        <end position="804"/>
    </location>
</feature>
<dbReference type="InterPro" id="IPR050440">
    <property type="entry name" value="Laminin/Netrin_ECM"/>
</dbReference>
<feature type="domain" description="Laminin EGF-like" evidence="15">
    <location>
        <begin position="774"/>
        <end position="821"/>
    </location>
</feature>
<evidence type="ECO:0000256" key="11">
    <source>
        <dbReference type="ARBA" id="ARBA00023292"/>
    </source>
</evidence>
<feature type="disulfide bond" evidence="12">
    <location>
        <begin position="822"/>
        <end position="834"/>
    </location>
</feature>
<dbReference type="InterPro" id="IPR013015">
    <property type="entry name" value="Laminin_IV_B"/>
</dbReference>
<keyword evidence="11 12" id="KW-0424">Laminin EGF-like domain</keyword>
<dbReference type="Gene3D" id="2.170.300.10">
    <property type="entry name" value="Tie2 ligand-binding domain superfamily"/>
    <property type="match status" value="2"/>
</dbReference>
<dbReference type="GO" id="GO:0009887">
    <property type="term" value="P:animal organ morphogenesis"/>
    <property type="evidence" value="ECO:0007669"/>
    <property type="project" value="TreeGrafter"/>
</dbReference>
<protein>
    <submittedName>
        <fullName evidence="18">Laminin subunit beta-2</fullName>
    </submittedName>
</protein>
<feature type="disulfide bond" evidence="12">
    <location>
        <begin position="484"/>
        <end position="493"/>
    </location>
</feature>
<feature type="disulfide bond" evidence="12">
    <location>
        <begin position="1101"/>
        <end position="1110"/>
    </location>
</feature>
<proteinExistence type="predicted"/>
<evidence type="ECO:0000256" key="5">
    <source>
        <dbReference type="ARBA" id="ARBA00022737"/>
    </source>
</evidence>
<dbReference type="FunFam" id="2.10.25.10:FF:000101">
    <property type="entry name" value="Laminin subunit beta 1"/>
    <property type="match status" value="1"/>
</dbReference>
<dbReference type="Pfam" id="PF00053">
    <property type="entry name" value="EGF_laminin"/>
    <property type="match status" value="11"/>
</dbReference>
<keyword evidence="19" id="KW-1185">Reference proteome</keyword>
<evidence type="ECO:0000256" key="13">
    <source>
        <dbReference type="SAM" id="Coils"/>
    </source>
</evidence>
<dbReference type="CDD" id="cd00055">
    <property type="entry name" value="EGF_Lam"/>
    <property type="match status" value="13"/>
</dbReference>
<feature type="disulfide bond" evidence="12">
    <location>
        <begin position="824"/>
        <end position="841"/>
    </location>
</feature>
<evidence type="ECO:0000259" key="17">
    <source>
        <dbReference type="PROSITE" id="PS51117"/>
    </source>
</evidence>
<dbReference type="CDD" id="cd22302">
    <property type="entry name" value="cc_DmLAMB1-like_C"/>
    <property type="match status" value="1"/>
</dbReference>
<feature type="domain" description="Laminin EGF-like" evidence="15">
    <location>
        <begin position="276"/>
        <end position="338"/>
    </location>
</feature>
<feature type="disulfide bond" evidence="12">
    <location>
        <begin position="1080"/>
        <end position="1092"/>
    </location>
</feature>
<feature type="domain" description="Laminin EGF-like" evidence="15">
    <location>
        <begin position="822"/>
        <end position="867"/>
    </location>
</feature>
<feature type="domain" description="Laminin EGF-like" evidence="15">
    <location>
        <begin position="1029"/>
        <end position="1079"/>
    </location>
</feature>
<feature type="domain" description="Laminin EGF-like" evidence="15">
    <location>
        <begin position="1080"/>
        <end position="1127"/>
    </location>
</feature>
<feature type="disulfide bond" evidence="12">
    <location>
        <begin position="843"/>
        <end position="852"/>
    </location>
</feature>
<dbReference type="GO" id="GO:0016477">
    <property type="term" value="P:cell migration"/>
    <property type="evidence" value="ECO:0007669"/>
    <property type="project" value="TreeGrafter"/>
</dbReference>
<dbReference type="FunFam" id="2.10.25.10:FF:000065">
    <property type="entry name" value="Laminin subunit beta 1"/>
    <property type="match status" value="1"/>
</dbReference>
<evidence type="ECO:0000259" key="16">
    <source>
        <dbReference type="PROSITE" id="PS51116"/>
    </source>
</evidence>
<dbReference type="PROSITE" id="PS51117">
    <property type="entry name" value="LAMININ_NTER"/>
    <property type="match status" value="1"/>
</dbReference>
<dbReference type="Proteomes" id="UP000242188">
    <property type="component" value="Unassembled WGS sequence"/>
</dbReference>
<dbReference type="FunFam" id="2.10.25.10:FF:000130">
    <property type="entry name" value="Laminin subunit beta 1"/>
    <property type="match status" value="1"/>
</dbReference>
<evidence type="ECO:0000256" key="10">
    <source>
        <dbReference type="ARBA" id="ARBA00023180"/>
    </source>
</evidence>
<keyword evidence="8 13" id="KW-0175">Coiled coil</keyword>
<evidence type="ECO:0000256" key="7">
    <source>
        <dbReference type="ARBA" id="ARBA00022889"/>
    </source>
</evidence>
<feature type="disulfide bond" evidence="12">
    <location>
        <begin position="1149"/>
        <end position="1158"/>
    </location>
</feature>
<dbReference type="FunFam" id="2.10.25.10:FF:000280">
    <property type="entry name" value="Laminin subunit beta 4"/>
    <property type="match status" value="1"/>
</dbReference>
<feature type="domain" description="Laminin EGF-like" evidence="15">
    <location>
        <begin position="402"/>
        <end position="461"/>
    </location>
</feature>
<dbReference type="STRING" id="6573.A0A210QJ71"/>
<dbReference type="GO" id="GO:0009888">
    <property type="term" value="P:tissue development"/>
    <property type="evidence" value="ECO:0007669"/>
    <property type="project" value="TreeGrafter"/>
</dbReference>
<dbReference type="InterPro" id="IPR056863">
    <property type="entry name" value="LMN_ATRN_NET-like_EGF"/>
</dbReference>
<comment type="subcellular location">
    <subcellularLocation>
        <location evidence="1">Secreted</location>
        <location evidence="1">Extracellular space</location>
        <location evidence="1">Extracellular matrix</location>
        <location evidence="1">Basement membrane</location>
    </subcellularLocation>
</comment>
<dbReference type="PROSITE" id="PS51116">
    <property type="entry name" value="LAMININ_IVB"/>
    <property type="match status" value="1"/>
</dbReference>
<evidence type="ECO:0000256" key="9">
    <source>
        <dbReference type="ARBA" id="ARBA00023157"/>
    </source>
</evidence>
<dbReference type="Pfam" id="PF24973">
    <property type="entry name" value="EGF_LMN_ATRN"/>
    <property type="match status" value="2"/>
</dbReference>
<feature type="disulfide bond" evidence="12">
    <location>
        <begin position="304"/>
        <end position="313"/>
    </location>
</feature>
<evidence type="ECO:0000313" key="18">
    <source>
        <dbReference type="EMBL" id="OWF48759.1"/>
    </source>
</evidence>
<feature type="disulfide bond" evidence="12">
    <location>
        <begin position="1001"/>
        <end position="1010"/>
    </location>
</feature>
<dbReference type="OrthoDB" id="5985440at2759"/>
<keyword evidence="10" id="KW-0325">Glycoprotein</keyword>
<feature type="disulfide bond" evidence="12">
    <location>
        <begin position="1082"/>
        <end position="1099"/>
    </location>
</feature>
<feature type="domain" description="Laminin EGF-like" evidence="15">
    <location>
        <begin position="462"/>
        <end position="512"/>
    </location>
</feature>
<evidence type="ECO:0000256" key="8">
    <source>
        <dbReference type="ARBA" id="ARBA00023054"/>
    </source>
</evidence>
<feature type="disulfide bond" evidence="12">
    <location>
        <begin position="1130"/>
        <end position="1147"/>
    </location>
</feature>
<feature type="domain" description="Laminin EGF-like" evidence="15">
    <location>
        <begin position="868"/>
        <end position="917"/>
    </location>
</feature>
<feature type="disulfide bond" evidence="12">
    <location>
        <begin position="432"/>
        <end position="441"/>
    </location>
</feature>
<dbReference type="FunFam" id="2.10.25.10:FF:000011">
    <property type="entry name" value="Cadherin EGF LAG seven-pass G-type receptor"/>
    <property type="match status" value="1"/>
</dbReference>
<dbReference type="PRINTS" id="PR00011">
    <property type="entry name" value="EGFLAMININ"/>
</dbReference>
<keyword evidence="7" id="KW-0130">Cell adhesion</keyword>
<dbReference type="PANTHER" id="PTHR10574">
    <property type="entry name" value="NETRIN/LAMININ-RELATED"/>
    <property type="match status" value="1"/>
</dbReference>
<keyword evidence="3" id="KW-0272">Extracellular matrix</keyword>
<gene>
    <name evidence="18" type="ORF">KP79_PYT11976</name>
</gene>
<feature type="coiled-coil region" evidence="13">
    <location>
        <begin position="1724"/>
        <end position="1761"/>
    </location>
</feature>
<dbReference type="Pfam" id="PF21199">
    <property type="entry name" value="LAMININ_IV_B"/>
    <property type="match status" value="1"/>
</dbReference>
<organism evidence="18 19">
    <name type="scientific">Mizuhopecten yessoensis</name>
    <name type="common">Japanese scallop</name>
    <name type="synonym">Patinopecten yessoensis</name>
    <dbReference type="NCBI Taxonomy" id="6573"/>
    <lineage>
        <taxon>Eukaryota</taxon>
        <taxon>Metazoa</taxon>
        <taxon>Spiralia</taxon>
        <taxon>Lophotrochozoa</taxon>
        <taxon>Mollusca</taxon>
        <taxon>Bivalvia</taxon>
        <taxon>Autobranchia</taxon>
        <taxon>Pteriomorphia</taxon>
        <taxon>Pectinida</taxon>
        <taxon>Pectinoidea</taxon>
        <taxon>Pectinidae</taxon>
        <taxon>Mizuhopecten</taxon>
    </lineage>
</organism>
<dbReference type="Gene3D" id="2.10.25.10">
    <property type="entry name" value="Laminin"/>
    <property type="match status" value="9"/>
</dbReference>
<evidence type="ECO:0000256" key="6">
    <source>
        <dbReference type="ARBA" id="ARBA00022869"/>
    </source>
</evidence>
<dbReference type="Pfam" id="PF00055">
    <property type="entry name" value="Laminin_N"/>
    <property type="match status" value="1"/>
</dbReference>
<feature type="disulfide bond" evidence="12">
    <location>
        <begin position="776"/>
        <end position="793"/>
    </location>
</feature>
<evidence type="ECO:0000256" key="1">
    <source>
        <dbReference type="ARBA" id="ARBA00004302"/>
    </source>
</evidence>
<dbReference type="SUPFAM" id="SSF57196">
    <property type="entry name" value="EGF/Laminin"/>
    <property type="match status" value="12"/>
</dbReference>
<keyword evidence="9 12" id="KW-1015">Disulfide bond</keyword>
<dbReference type="FunFam" id="2.10.25.10:FF:000084">
    <property type="entry name" value="Laminin subunit alpha 3"/>
    <property type="match status" value="1"/>
</dbReference>
<feature type="disulfide bond" evidence="12">
    <location>
        <begin position="774"/>
        <end position="786"/>
    </location>
</feature>
<keyword evidence="2" id="KW-0964">Secreted</keyword>
<evidence type="ECO:0000259" key="15">
    <source>
        <dbReference type="PROSITE" id="PS50027"/>
    </source>
</evidence>
<comment type="caution">
    <text evidence="18">The sequence shown here is derived from an EMBL/GenBank/DDBJ whole genome shotgun (WGS) entry which is preliminary data.</text>
</comment>
<dbReference type="FunFam" id="2.10.25.10:FF:000135">
    <property type="entry name" value="Laminin subunit beta 4"/>
    <property type="match status" value="2"/>
</dbReference>
<keyword evidence="5" id="KW-0677">Repeat</keyword>
<feature type="disulfide bond" evidence="12">
    <location>
        <begin position="1128"/>
        <end position="1140"/>
    </location>
</feature>
<dbReference type="FunFam" id="2.10.25.10:FF:000209">
    <property type="entry name" value="Laminin subunit alpha 5"/>
    <property type="match status" value="1"/>
</dbReference>
<dbReference type="FunFam" id="2.10.25.10:FF:000138">
    <property type="entry name" value="Laminin subunit beta 1"/>
    <property type="match status" value="1"/>
</dbReference>
<dbReference type="GO" id="GO:0070831">
    <property type="term" value="P:basement membrane assembly"/>
    <property type="evidence" value="ECO:0007669"/>
    <property type="project" value="TreeGrafter"/>
</dbReference>
<dbReference type="InterPro" id="IPR008211">
    <property type="entry name" value="Laminin_N"/>
</dbReference>
<dbReference type="PROSITE" id="PS50027">
    <property type="entry name" value="EGF_LAM_2"/>
    <property type="match status" value="10"/>
</dbReference>
<dbReference type="SMART" id="SM00136">
    <property type="entry name" value="LamNT"/>
    <property type="match status" value="1"/>
</dbReference>
<reference evidence="18 19" key="1">
    <citation type="journal article" date="2017" name="Nat. Ecol. Evol.">
        <title>Scallop genome provides insights into evolution of bilaterian karyotype and development.</title>
        <authorList>
            <person name="Wang S."/>
            <person name="Zhang J."/>
            <person name="Jiao W."/>
            <person name="Li J."/>
            <person name="Xun X."/>
            <person name="Sun Y."/>
            <person name="Guo X."/>
            <person name="Huan P."/>
            <person name="Dong B."/>
            <person name="Zhang L."/>
            <person name="Hu X."/>
            <person name="Sun X."/>
            <person name="Wang J."/>
            <person name="Zhao C."/>
            <person name="Wang Y."/>
            <person name="Wang D."/>
            <person name="Huang X."/>
            <person name="Wang R."/>
            <person name="Lv J."/>
            <person name="Li Y."/>
            <person name="Zhang Z."/>
            <person name="Liu B."/>
            <person name="Lu W."/>
            <person name="Hui Y."/>
            <person name="Liang J."/>
            <person name="Zhou Z."/>
            <person name="Hou R."/>
            <person name="Li X."/>
            <person name="Liu Y."/>
            <person name="Li H."/>
            <person name="Ning X."/>
            <person name="Lin Y."/>
            <person name="Zhao L."/>
            <person name="Xing Q."/>
            <person name="Dou J."/>
            <person name="Li Y."/>
            <person name="Mao J."/>
            <person name="Guo H."/>
            <person name="Dou H."/>
            <person name="Li T."/>
            <person name="Mu C."/>
            <person name="Jiang W."/>
            <person name="Fu Q."/>
            <person name="Fu X."/>
            <person name="Miao Y."/>
            <person name="Liu J."/>
            <person name="Yu Q."/>
            <person name="Li R."/>
            <person name="Liao H."/>
            <person name="Li X."/>
            <person name="Kong Y."/>
            <person name="Jiang Z."/>
            <person name="Chourrout D."/>
            <person name="Li R."/>
            <person name="Bao Z."/>
        </authorList>
    </citation>
    <scope>NUCLEOTIDE SEQUENCE [LARGE SCALE GENOMIC DNA]</scope>
    <source>
        <strain evidence="18 19">PY_sf001</strain>
    </source>
</reference>
<dbReference type="InterPro" id="IPR002049">
    <property type="entry name" value="LE_dom"/>
</dbReference>
<dbReference type="FunFam" id="2.60.120.260:FF:000010">
    <property type="entry name" value="Laminin subunit beta 1"/>
    <property type="match status" value="1"/>
</dbReference>
<keyword evidence="6" id="KW-0084">Basement membrane</keyword>
<evidence type="ECO:0000256" key="14">
    <source>
        <dbReference type="SAM" id="SignalP"/>
    </source>
</evidence>
<accession>A0A210QJ71</accession>
<dbReference type="SUPFAM" id="SSF57997">
    <property type="entry name" value="Tropomyosin"/>
    <property type="match status" value="1"/>
</dbReference>
<dbReference type="EMBL" id="NEDP02003393">
    <property type="protein sequence ID" value="OWF48759.1"/>
    <property type="molecule type" value="Genomic_DNA"/>
</dbReference>
<feature type="disulfide bond" evidence="12">
    <location>
        <begin position="1052"/>
        <end position="1061"/>
    </location>
</feature>
<dbReference type="GO" id="GO:0007411">
    <property type="term" value="P:axon guidance"/>
    <property type="evidence" value="ECO:0007669"/>
    <property type="project" value="TreeGrafter"/>
</dbReference>
<dbReference type="SMART" id="SM00181">
    <property type="entry name" value="EGF"/>
    <property type="match status" value="7"/>
</dbReference>
<dbReference type="Gene3D" id="2.60.120.260">
    <property type="entry name" value="Galactose-binding domain-like"/>
    <property type="match status" value="1"/>
</dbReference>
<dbReference type="GO" id="GO:0034446">
    <property type="term" value="P:substrate adhesion-dependent cell spreading"/>
    <property type="evidence" value="ECO:0007669"/>
    <property type="project" value="TreeGrafter"/>
</dbReference>
<feature type="chain" id="PRO_5012668101" evidence="14">
    <location>
        <begin position="21"/>
        <end position="1774"/>
    </location>
</feature>
<feature type="signal peptide" evidence="14">
    <location>
        <begin position="1"/>
        <end position="20"/>
    </location>
</feature>
<feature type="domain" description="Laminin EGF-like" evidence="15">
    <location>
        <begin position="1128"/>
        <end position="1174"/>
    </location>
</feature>
<dbReference type="SMART" id="SM00180">
    <property type="entry name" value="EGF_Lam"/>
    <property type="match status" value="13"/>
</dbReference>
<evidence type="ECO:0000313" key="19">
    <source>
        <dbReference type="Proteomes" id="UP000242188"/>
    </source>
</evidence>
<comment type="caution">
    <text evidence="12">Lacks conserved residue(s) required for the propagation of feature annotation.</text>
</comment>
<feature type="coiled-coil region" evidence="13">
    <location>
        <begin position="1233"/>
        <end position="1309"/>
    </location>
</feature>
<dbReference type="GO" id="GO:0043256">
    <property type="term" value="C:laminin complex"/>
    <property type="evidence" value="ECO:0007669"/>
    <property type="project" value="TreeGrafter"/>
</dbReference>
<feature type="domain" description="Laminin N-terminal" evidence="17">
    <location>
        <begin position="29"/>
        <end position="275"/>
    </location>
</feature>
<feature type="disulfide bond" evidence="12">
    <location>
        <begin position="887"/>
        <end position="896"/>
    </location>
</feature>
<dbReference type="PROSITE" id="PS01248">
    <property type="entry name" value="EGF_LAM_1"/>
    <property type="match status" value="3"/>
</dbReference>
<name>A0A210QJ71_MIZYE</name>
<feature type="domain" description="Laminin EGF-like" evidence="15">
    <location>
        <begin position="977"/>
        <end position="1028"/>
    </location>
</feature>
<feature type="coiled-coil region" evidence="13">
    <location>
        <begin position="1559"/>
        <end position="1628"/>
    </location>
</feature>
<feature type="disulfide bond" evidence="12">
    <location>
        <begin position="496"/>
        <end position="510"/>
    </location>
</feature>
<evidence type="ECO:0000256" key="12">
    <source>
        <dbReference type="PROSITE-ProRule" id="PRU00460"/>
    </source>
</evidence>
<evidence type="ECO:0000256" key="3">
    <source>
        <dbReference type="ARBA" id="ARBA00022530"/>
    </source>
</evidence>
<evidence type="ECO:0000256" key="2">
    <source>
        <dbReference type="ARBA" id="ARBA00022525"/>
    </source>
</evidence>
<keyword evidence="4 14" id="KW-0732">Signal</keyword>
<dbReference type="PANTHER" id="PTHR10574:SF375">
    <property type="entry name" value="LAMININ SUBUNIT BETA-1"/>
    <property type="match status" value="1"/>
</dbReference>
<evidence type="ECO:0000256" key="4">
    <source>
        <dbReference type="ARBA" id="ARBA00022729"/>
    </source>
</evidence>